<evidence type="ECO:0000313" key="2">
    <source>
        <dbReference type="Proteomes" id="UP000800200"/>
    </source>
</evidence>
<dbReference type="EMBL" id="ML994612">
    <property type="protein sequence ID" value="KAF2193938.1"/>
    <property type="molecule type" value="Genomic_DNA"/>
</dbReference>
<proteinExistence type="predicted"/>
<dbReference type="AlphaFoldDB" id="A0A6A6ET77"/>
<accession>A0A6A6ET77</accession>
<protein>
    <submittedName>
        <fullName evidence="1">Uncharacterized protein</fullName>
    </submittedName>
</protein>
<dbReference type="OrthoDB" id="5424738at2759"/>
<gene>
    <name evidence="1" type="ORF">K469DRAFT_187887</name>
</gene>
<keyword evidence="2" id="KW-1185">Reference proteome</keyword>
<organism evidence="1 2">
    <name type="scientific">Zopfia rhizophila CBS 207.26</name>
    <dbReference type="NCBI Taxonomy" id="1314779"/>
    <lineage>
        <taxon>Eukaryota</taxon>
        <taxon>Fungi</taxon>
        <taxon>Dikarya</taxon>
        <taxon>Ascomycota</taxon>
        <taxon>Pezizomycotina</taxon>
        <taxon>Dothideomycetes</taxon>
        <taxon>Dothideomycetes incertae sedis</taxon>
        <taxon>Zopfiaceae</taxon>
        <taxon>Zopfia</taxon>
    </lineage>
</organism>
<sequence length="150" mass="16661">MPSNEELEKVFGKSSKRALLERGRNLTIRVEEHQGPLRAMYNNAGLKVATDSSGVVFWNQSLIPEGINCTATNDLSGCTVGIISSHFATILVHVWERRVDNNLWFTVPNGPAQQAKDAKFQQSAEELTDKILKVMVNTRNVAEVPSTENH</sequence>
<reference evidence="1" key="1">
    <citation type="journal article" date="2020" name="Stud. Mycol.">
        <title>101 Dothideomycetes genomes: a test case for predicting lifestyles and emergence of pathogens.</title>
        <authorList>
            <person name="Haridas S."/>
            <person name="Albert R."/>
            <person name="Binder M."/>
            <person name="Bloem J."/>
            <person name="Labutti K."/>
            <person name="Salamov A."/>
            <person name="Andreopoulos B."/>
            <person name="Baker S."/>
            <person name="Barry K."/>
            <person name="Bills G."/>
            <person name="Bluhm B."/>
            <person name="Cannon C."/>
            <person name="Castanera R."/>
            <person name="Culley D."/>
            <person name="Daum C."/>
            <person name="Ezra D."/>
            <person name="Gonzalez J."/>
            <person name="Henrissat B."/>
            <person name="Kuo A."/>
            <person name="Liang C."/>
            <person name="Lipzen A."/>
            <person name="Lutzoni F."/>
            <person name="Magnuson J."/>
            <person name="Mondo S."/>
            <person name="Nolan M."/>
            <person name="Ohm R."/>
            <person name="Pangilinan J."/>
            <person name="Park H.-J."/>
            <person name="Ramirez L."/>
            <person name="Alfaro M."/>
            <person name="Sun H."/>
            <person name="Tritt A."/>
            <person name="Yoshinaga Y."/>
            <person name="Zwiers L.-H."/>
            <person name="Turgeon B."/>
            <person name="Goodwin S."/>
            <person name="Spatafora J."/>
            <person name="Crous P."/>
            <person name="Grigoriev I."/>
        </authorList>
    </citation>
    <scope>NUCLEOTIDE SEQUENCE</scope>
    <source>
        <strain evidence="1">CBS 207.26</strain>
    </source>
</reference>
<dbReference type="Proteomes" id="UP000800200">
    <property type="component" value="Unassembled WGS sequence"/>
</dbReference>
<evidence type="ECO:0000313" key="1">
    <source>
        <dbReference type="EMBL" id="KAF2193938.1"/>
    </source>
</evidence>
<name>A0A6A6ET77_9PEZI</name>